<evidence type="ECO:0000259" key="7">
    <source>
        <dbReference type="Pfam" id="PF02837"/>
    </source>
</evidence>
<protein>
    <submittedName>
        <fullName evidence="9">Glycoside hydrolase family 2 TIM barrel</fullName>
    </submittedName>
</protein>
<dbReference type="InterPro" id="IPR006103">
    <property type="entry name" value="Glyco_hydro_2_cat"/>
</dbReference>
<dbReference type="Pfam" id="PF02836">
    <property type="entry name" value="Glyco_hydro_2_C"/>
    <property type="match status" value="1"/>
</dbReference>
<dbReference type="PANTHER" id="PTHR42732">
    <property type="entry name" value="BETA-GALACTOSIDASE"/>
    <property type="match status" value="1"/>
</dbReference>
<sequence length="769" mass="88809">MHVYVNQLFKLIKTVKEGGKVKAMEREIRNFNIDWLYIPENIIDGDKISCDESNFAKISLPHSNKILPHHYFSEDDYRFVSWYRKHFRIDEKYKGKKIYIHFEGVMTIAKVYINNIFVGEHKGGYTPFEFDITDYIKFGDFDNLIAVQVDSTEHPEIPPEGFIVDYMLFGGIYRNVYIKIVNEFHIEGVYFVVEKLDRHSAEVSILTTLNGDMVNDSKLLTEIIDKDGNICTSSMIDVINVGKEVTQKIKIDNPQTWHPDHPYLYNVVVKLIVDNTILDDYTFKTGLRTVYFGDDGKFYINDEPLKLRGLNRHQTFPYVGGAMPDRLQRKDADILKYELGLNYVRTSHYPQAVSFLERCDEIGLLVFEEIPGWQHIGDESWKQITKENIREMILRDRNHPCIFMWGVRINESQDDHEFYEETNKIAHDLDRSRPTGGVRYLRNSEKLEDVFTYNDFIYNLEGKVQLPNHEKYLISEYMGHMYPTKSYDNLQRLITHARLHAAIQDKQYGVPNIAGASGWCAFDYNTTKPFGSGDNICYHGVCDIFRLPKFAAYFYRSQADPKLYGAFVFIASYLIPSFEEENGDKLLIFSNCDLIKLYINDKFLKLVQPNRIDFPSLPHPPFEVSLKEVGINYMDIRVDDAEITAVGIIDGIEAAKHTLKPYGKPYKLLLKVDDGEIYADGSDCTRVVVSVVDKNDSILPYANIPVEFEINENGMLIGENPLVLEAGRGAVYIKANKKVGKIVLKVKSLYVSDNAEIEINSKDVDYMYI</sequence>
<dbReference type="Gene3D" id="2.60.120.260">
    <property type="entry name" value="Galactose-binding domain-like"/>
    <property type="match status" value="1"/>
</dbReference>
<gene>
    <name evidence="9" type="ordered locus">Tsac_0148</name>
</gene>
<dbReference type="Gene3D" id="3.20.20.80">
    <property type="entry name" value="Glycosidases"/>
    <property type="match status" value="1"/>
</dbReference>
<keyword evidence="10" id="KW-1185">Reference proteome</keyword>
<dbReference type="PROSITE" id="PS00719">
    <property type="entry name" value="GLYCOSYL_HYDROL_F2_1"/>
    <property type="match status" value="1"/>
</dbReference>
<evidence type="ECO:0000259" key="8">
    <source>
        <dbReference type="Pfam" id="PF18565"/>
    </source>
</evidence>
<feature type="domain" description="Glycoside hydrolase family 2 immunoglobulin-like beta-sandwich" evidence="5">
    <location>
        <begin position="185"/>
        <end position="288"/>
    </location>
</feature>
<dbReference type="PRINTS" id="PR00132">
    <property type="entry name" value="GLHYDRLASE2"/>
</dbReference>
<dbReference type="EMBL" id="CP003184">
    <property type="protein sequence ID" value="AFK85184.1"/>
    <property type="molecule type" value="Genomic_DNA"/>
</dbReference>
<dbReference type="InterPro" id="IPR013783">
    <property type="entry name" value="Ig-like_fold"/>
</dbReference>
<evidence type="ECO:0000256" key="3">
    <source>
        <dbReference type="ARBA" id="ARBA00023295"/>
    </source>
</evidence>
<dbReference type="SUPFAM" id="SSF49303">
    <property type="entry name" value="beta-Galactosidase/glucuronidase domain"/>
    <property type="match status" value="1"/>
</dbReference>
<dbReference type="KEGG" id="tsh:Tsac_0148"/>
<dbReference type="InterPro" id="IPR017853">
    <property type="entry name" value="GH"/>
</dbReference>
<dbReference type="InterPro" id="IPR036156">
    <property type="entry name" value="Beta-gal/glucu_dom_sf"/>
</dbReference>
<dbReference type="Gene3D" id="2.60.40.10">
    <property type="entry name" value="Immunoglobulins"/>
    <property type="match status" value="2"/>
</dbReference>
<evidence type="ECO:0000256" key="4">
    <source>
        <dbReference type="RuleBase" id="RU361154"/>
    </source>
</evidence>
<keyword evidence="3 4" id="KW-0326">Glycosidase</keyword>
<dbReference type="GO" id="GO:0005975">
    <property type="term" value="P:carbohydrate metabolic process"/>
    <property type="evidence" value="ECO:0007669"/>
    <property type="project" value="InterPro"/>
</dbReference>
<evidence type="ECO:0000313" key="10">
    <source>
        <dbReference type="Proteomes" id="UP000006178"/>
    </source>
</evidence>
<accession>I3VRN9</accession>
<organism evidence="9 10">
    <name type="scientific">Thermoanaerobacterium saccharolyticum (strain DSM 8691 / JW/SL-YS485)</name>
    <dbReference type="NCBI Taxonomy" id="1094508"/>
    <lineage>
        <taxon>Bacteria</taxon>
        <taxon>Bacillati</taxon>
        <taxon>Bacillota</taxon>
        <taxon>Clostridia</taxon>
        <taxon>Thermoanaerobacterales</taxon>
        <taxon>Thermoanaerobacteraceae</taxon>
        <taxon>Thermoanaerobacterium</taxon>
    </lineage>
</organism>
<evidence type="ECO:0000259" key="5">
    <source>
        <dbReference type="Pfam" id="PF00703"/>
    </source>
</evidence>
<reference evidence="9 10" key="1">
    <citation type="journal article" date="2014" name="Appl. Environ. Microbiol.">
        <title>Profile of Secreted Hydrolases, Associated Proteins, and SlpA in Thermoanaerobacterium saccharolyticum during the Degradation of Hemicellulose.</title>
        <authorList>
            <person name="Currie D.H."/>
            <person name="Guss A.M."/>
            <person name="Herring C.D."/>
            <person name="Giannone R.J."/>
            <person name="Johnson C.M."/>
            <person name="Lankford P.K."/>
            <person name="Brown S.D."/>
            <person name="Hettich R.L."/>
            <person name="Lynd L.R."/>
        </authorList>
    </citation>
    <scope>NUCLEOTIDE SEQUENCE [LARGE SCALE GENOMIC DNA]</scope>
    <source>
        <strain evidence="10">DSM 8691 / JW/SL-YS485</strain>
    </source>
</reference>
<dbReference type="Proteomes" id="UP000006178">
    <property type="component" value="Chromosome"/>
</dbReference>
<evidence type="ECO:0000256" key="2">
    <source>
        <dbReference type="ARBA" id="ARBA00022801"/>
    </source>
</evidence>
<dbReference type="SUPFAM" id="SSF51445">
    <property type="entry name" value="(Trans)glycosidases"/>
    <property type="match status" value="1"/>
</dbReference>
<dbReference type="PATRIC" id="fig|1094508.3.peg.149"/>
<dbReference type="SUPFAM" id="SSF49785">
    <property type="entry name" value="Galactose-binding domain-like"/>
    <property type="match status" value="1"/>
</dbReference>
<dbReference type="InterPro" id="IPR051913">
    <property type="entry name" value="GH2_Domain-Containing"/>
</dbReference>
<dbReference type="InterPro" id="IPR008979">
    <property type="entry name" value="Galactose-bd-like_sf"/>
</dbReference>
<dbReference type="InterPro" id="IPR023232">
    <property type="entry name" value="Glyco_hydro_2_AS"/>
</dbReference>
<dbReference type="Pfam" id="PF18565">
    <property type="entry name" value="Glyco_hydro2_C5"/>
    <property type="match status" value="1"/>
</dbReference>
<dbReference type="Pfam" id="PF00703">
    <property type="entry name" value="Glyco_hydro_2"/>
    <property type="match status" value="1"/>
</dbReference>
<dbReference type="InterPro" id="IPR006102">
    <property type="entry name" value="Ig-like_GH2"/>
</dbReference>
<dbReference type="InterPro" id="IPR023230">
    <property type="entry name" value="Glyco_hydro_2_CS"/>
</dbReference>
<evidence type="ECO:0000313" key="9">
    <source>
        <dbReference type="EMBL" id="AFK85184.1"/>
    </source>
</evidence>
<dbReference type="InterPro" id="IPR040605">
    <property type="entry name" value="Glyco_hydro2_dom5"/>
</dbReference>
<dbReference type="PANTHER" id="PTHR42732:SF1">
    <property type="entry name" value="BETA-MANNOSIDASE"/>
    <property type="match status" value="1"/>
</dbReference>
<proteinExistence type="inferred from homology"/>
<evidence type="ECO:0000256" key="1">
    <source>
        <dbReference type="ARBA" id="ARBA00007401"/>
    </source>
</evidence>
<evidence type="ECO:0000259" key="6">
    <source>
        <dbReference type="Pfam" id="PF02836"/>
    </source>
</evidence>
<dbReference type="STRING" id="1094508.Tsac_0148"/>
<dbReference type="GO" id="GO:0004553">
    <property type="term" value="F:hydrolase activity, hydrolyzing O-glycosyl compounds"/>
    <property type="evidence" value="ECO:0007669"/>
    <property type="project" value="InterPro"/>
</dbReference>
<keyword evidence="2 4" id="KW-0378">Hydrolase</keyword>
<dbReference type="InterPro" id="IPR006104">
    <property type="entry name" value="Glyco_hydro_2_N"/>
</dbReference>
<feature type="domain" description="Glycosyl hydrolases family 2 sugar binding" evidence="7">
    <location>
        <begin position="81"/>
        <end position="177"/>
    </location>
</feature>
<dbReference type="eggNOG" id="COG3250">
    <property type="taxonomic scope" value="Bacteria"/>
</dbReference>
<dbReference type="AlphaFoldDB" id="I3VRN9"/>
<comment type="similarity">
    <text evidence="1 4">Belongs to the glycosyl hydrolase 2 family.</text>
</comment>
<dbReference type="Pfam" id="PF02837">
    <property type="entry name" value="Glyco_hydro_2_N"/>
    <property type="match status" value="1"/>
</dbReference>
<name>I3VRN9_THESW</name>
<feature type="domain" description="Glycoside hydrolase family 2 catalytic" evidence="6">
    <location>
        <begin position="295"/>
        <end position="483"/>
    </location>
</feature>
<dbReference type="PROSITE" id="PS00608">
    <property type="entry name" value="GLYCOSYL_HYDROL_F2_2"/>
    <property type="match status" value="1"/>
</dbReference>
<dbReference type="BioCyc" id="TSAC1094508:GLMA-150-MONOMER"/>
<dbReference type="InterPro" id="IPR006101">
    <property type="entry name" value="Glyco_hydro_2"/>
</dbReference>
<feature type="domain" description="Glycoside hydrolase family 2" evidence="8">
    <location>
        <begin position="670"/>
        <end position="748"/>
    </location>
</feature>